<proteinExistence type="inferred from homology"/>
<gene>
    <name evidence="8" type="ORF">GCM10009654_32540</name>
</gene>
<dbReference type="GO" id="GO:0008483">
    <property type="term" value="F:transaminase activity"/>
    <property type="evidence" value="ECO:0007669"/>
    <property type="project" value="UniProtKB-KW"/>
</dbReference>
<evidence type="ECO:0000256" key="4">
    <source>
        <dbReference type="ARBA" id="ARBA00023125"/>
    </source>
</evidence>
<reference evidence="8 9" key="1">
    <citation type="journal article" date="2019" name="Int. J. Syst. Evol. Microbiol.">
        <title>The Global Catalogue of Microorganisms (GCM) 10K type strain sequencing project: providing services to taxonomists for standard genome sequencing and annotation.</title>
        <authorList>
            <consortium name="The Broad Institute Genomics Platform"/>
            <consortium name="The Broad Institute Genome Sequencing Center for Infectious Disease"/>
            <person name="Wu L."/>
            <person name="Ma J."/>
        </authorList>
    </citation>
    <scope>NUCLEOTIDE SEQUENCE [LARGE SCALE GENOMIC DNA]</scope>
    <source>
        <strain evidence="8 9">JCM 12696</strain>
    </source>
</reference>
<dbReference type="Pfam" id="PF00392">
    <property type="entry name" value="GntR"/>
    <property type="match status" value="1"/>
</dbReference>
<comment type="caution">
    <text evidence="8">The sequence shown here is derived from an EMBL/GenBank/DDBJ whole genome shotgun (WGS) entry which is preliminary data.</text>
</comment>
<evidence type="ECO:0000259" key="7">
    <source>
        <dbReference type="PROSITE" id="PS50949"/>
    </source>
</evidence>
<dbReference type="Proteomes" id="UP001501371">
    <property type="component" value="Unassembled WGS sequence"/>
</dbReference>
<keyword evidence="3" id="KW-0805">Transcription regulation</keyword>
<feature type="domain" description="HTH gntR-type" evidence="7">
    <location>
        <begin position="12"/>
        <end position="80"/>
    </location>
</feature>
<dbReference type="SMART" id="SM00345">
    <property type="entry name" value="HTH_GNTR"/>
    <property type="match status" value="1"/>
</dbReference>
<keyword evidence="2" id="KW-0663">Pyridoxal phosphate</keyword>
<keyword evidence="8" id="KW-0032">Aminotransferase</keyword>
<dbReference type="CDD" id="cd07377">
    <property type="entry name" value="WHTH_GntR"/>
    <property type="match status" value="1"/>
</dbReference>
<evidence type="ECO:0000256" key="1">
    <source>
        <dbReference type="ARBA" id="ARBA00005384"/>
    </source>
</evidence>
<dbReference type="SUPFAM" id="SSF46785">
    <property type="entry name" value="Winged helix' DNA-binding domain"/>
    <property type="match status" value="1"/>
</dbReference>
<accession>A0ABN1UW89</accession>
<organism evidence="8 9">
    <name type="scientific">Streptomyces hebeiensis</name>
    <dbReference type="NCBI Taxonomy" id="229486"/>
    <lineage>
        <taxon>Bacteria</taxon>
        <taxon>Bacillati</taxon>
        <taxon>Actinomycetota</taxon>
        <taxon>Actinomycetes</taxon>
        <taxon>Kitasatosporales</taxon>
        <taxon>Streptomycetaceae</taxon>
        <taxon>Streptomyces</taxon>
    </lineage>
</organism>
<dbReference type="InterPro" id="IPR015422">
    <property type="entry name" value="PyrdxlP-dep_Trfase_small"/>
</dbReference>
<name>A0ABN1UW89_9ACTN</name>
<dbReference type="PROSITE" id="PS50949">
    <property type="entry name" value="HTH_GNTR"/>
    <property type="match status" value="1"/>
</dbReference>
<dbReference type="CDD" id="cd00609">
    <property type="entry name" value="AAT_like"/>
    <property type="match status" value="1"/>
</dbReference>
<dbReference type="InterPro" id="IPR015421">
    <property type="entry name" value="PyrdxlP-dep_Trfase_major"/>
</dbReference>
<dbReference type="EMBL" id="BAAAKV010000027">
    <property type="protein sequence ID" value="GAA1172810.1"/>
    <property type="molecule type" value="Genomic_DNA"/>
</dbReference>
<dbReference type="Pfam" id="PF00155">
    <property type="entry name" value="Aminotran_1_2"/>
    <property type="match status" value="1"/>
</dbReference>
<comment type="similarity">
    <text evidence="1">In the C-terminal section; belongs to the class-I pyridoxal-phosphate-dependent aminotransferase family.</text>
</comment>
<keyword evidence="5" id="KW-0804">Transcription</keyword>
<dbReference type="Gene3D" id="3.90.1150.10">
    <property type="entry name" value="Aspartate Aminotransferase, domain 1"/>
    <property type="match status" value="1"/>
</dbReference>
<dbReference type="InterPro" id="IPR015424">
    <property type="entry name" value="PyrdxlP-dep_Trfase"/>
</dbReference>
<dbReference type="InterPro" id="IPR036390">
    <property type="entry name" value="WH_DNA-bd_sf"/>
</dbReference>
<evidence type="ECO:0000313" key="9">
    <source>
        <dbReference type="Proteomes" id="UP001501371"/>
    </source>
</evidence>
<keyword evidence="4" id="KW-0238">DNA-binding</keyword>
<dbReference type="PANTHER" id="PTHR46577">
    <property type="entry name" value="HTH-TYPE TRANSCRIPTIONAL REGULATORY PROTEIN GABR"/>
    <property type="match status" value="1"/>
</dbReference>
<evidence type="ECO:0000256" key="6">
    <source>
        <dbReference type="SAM" id="MobiDB-lite"/>
    </source>
</evidence>
<evidence type="ECO:0000256" key="2">
    <source>
        <dbReference type="ARBA" id="ARBA00022898"/>
    </source>
</evidence>
<sequence>MLFVLGEYRITGRRATEIAASVERAVGAGELPPGQLLPPMRELAATLGVNPNTVAAAYRTLRERGVIETAGRRGSRVRPRPASTPRGSIRVEPPPGVRDVSEGNPDPALLPPLHDALAAAARRNAELPGLYGRAPVDAELARLARAALDADGVPAGPVAVTSGSLDAMERTLAAHLRSGDAVALEDPGWGALLDLVPALGLRPVPIGVDDDGPLPGDLERVLRSGVRAVVVTCRAQNPTGASIGAARAERLRALLAAHPDVLLIEDDHGHRIVDLPAYPLAGRTDHWVFVRSTAKAYGPDLRVAVLTGDAVTVDRVTGRQALGPGWVSRLLQRAVVELWTSGAVDTAAVARSYGERRDALVAALAERGVRAHGRSGMNVWVPVADETSAVARLLRAGWVVAPGARFRMAAPAGVRLTVSGLSPEDIGPVADALASAAGPGPARSYG</sequence>
<dbReference type="PANTHER" id="PTHR46577:SF1">
    <property type="entry name" value="HTH-TYPE TRANSCRIPTIONAL REGULATORY PROTEIN GABR"/>
    <property type="match status" value="1"/>
</dbReference>
<evidence type="ECO:0000256" key="5">
    <source>
        <dbReference type="ARBA" id="ARBA00023163"/>
    </source>
</evidence>
<dbReference type="InterPro" id="IPR036388">
    <property type="entry name" value="WH-like_DNA-bd_sf"/>
</dbReference>
<dbReference type="InterPro" id="IPR000524">
    <property type="entry name" value="Tscrpt_reg_HTH_GntR"/>
</dbReference>
<dbReference type="Gene3D" id="3.40.640.10">
    <property type="entry name" value="Type I PLP-dependent aspartate aminotransferase-like (Major domain)"/>
    <property type="match status" value="1"/>
</dbReference>
<keyword evidence="9" id="KW-1185">Reference proteome</keyword>
<evidence type="ECO:0000313" key="8">
    <source>
        <dbReference type="EMBL" id="GAA1172810.1"/>
    </source>
</evidence>
<protein>
    <submittedName>
        <fullName evidence="8">Aminotransferase class I/II-fold pyridoxal phosphate-dependent enzyme</fullName>
    </submittedName>
</protein>
<evidence type="ECO:0000256" key="3">
    <source>
        <dbReference type="ARBA" id="ARBA00023015"/>
    </source>
</evidence>
<dbReference type="Gene3D" id="1.10.10.10">
    <property type="entry name" value="Winged helix-like DNA-binding domain superfamily/Winged helix DNA-binding domain"/>
    <property type="match status" value="1"/>
</dbReference>
<dbReference type="InterPro" id="IPR004839">
    <property type="entry name" value="Aminotransferase_I/II_large"/>
</dbReference>
<keyword evidence="8" id="KW-0808">Transferase</keyword>
<feature type="region of interest" description="Disordered" evidence="6">
    <location>
        <begin position="70"/>
        <end position="102"/>
    </location>
</feature>
<dbReference type="SUPFAM" id="SSF53383">
    <property type="entry name" value="PLP-dependent transferases"/>
    <property type="match status" value="1"/>
</dbReference>
<dbReference type="InterPro" id="IPR051446">
    <property type="entry name" value="HTH_trans_reg/aminotransferase"/>
</dbReference>